<evidence type="ECO:0000313" key="1">
    <source>
        <dbReference type="EMBL" id="KAI4332206.1"/>
    </source>
</evidence>
<organism evidence="1 2">
    <name type="scientific">Bauhinia variegata</name>
    <name type="common">Purple orchid tree</name>
    <name type="synonym">Phanera variegata</name>
    <dbReference type="NCBI Taxonomy" id="167791"/>
    <lineage>
        <taxon>Eukaryota</taxon>
        <taxon>Viridiplantae</taxon>
        <taxon>Streptophyta</taxon>
        <taxon>Embryophyta</taxon>
        <taxon>Tracheophyta</taxon>
        <taxon>Spermatophyta</taxon>
        <taxon>Magnoliopsida</taxon>
        <taxon>eudicotyledons</taxon>
        <taxon>Gunneridae</taxon>
        <taxon>Pentapetalae</taxon>
        <taxon>rosids</taxon>
        <taxon>fabids</taxon>
        <taxon>Fabales</taxon>
        <taxon>Fabaceae</taxon>
        <taxon>Cercidoideae</taxon>
        <taxon>Cercideae</taxon>
        <taxon>Bauhiniinae</taxon>
        <taxon>Bauhinia</taxon>
    </lineage>
</organism>
<comment type="caution">
    <text evidence="1">The sequence shown here is derived from an EMBL/GenBank/DDBJ whole genome shotgun (WGS) entry which is preliminary data.</text>
</comment>
<keyword evidence="2" id="KW-1185">Reference proteome</keyword>
<dbReference type="Proteomes" id="UP000828941">
    <property type="component" value="Chromosome 7"/>
</dbReference>
<protein>
    <submittedName>
        <fullName evidence="1">Uncharacterized protein</fullName>
    </submittedName>
</protein>
<name>A0ACB9NAJ7_BAUVA</name>
<gene>
    <name evidence="1" type="ORF">L6164_017135</name>
</gene>
<dbReference type="EMBL" id="CM039432">
    <property type="protein sequence ID" value="KAI4332206.1"/>
    <property type="molecule type" value="Genomic_DNA"/>
</dbReference>
<accession>A0ACB9NAJ7</accession>
<evidence type="ECO:0000313" key="2">
    <source>
        <dbReference type="Proteomes" id="UP000828941"/>
    </source>
</evidence>
<sequence>MKKKIGNRNIKIFLKTNLFASNFIDFASEEHRGLYRKTCKPLYNLALQGNWKEASHVLKDYPELLTAAITKGWKTILHVAAGTHHVHFVQELVRLMDKDELALQDYNRNTALFSAATTGNLQIAEILVKKNESLPTIRGKESVS</sequence>
<reference evidence="1 2" key="1">
    <citation type="journal article" date="2022" name="DNA Res.">
        <title>Chromosomal-level genome assembly of the orchid tree Bauhinia variegata (Leguminosae; Cercidoideae) supports the allotetraploid origin hypothesis of Bauhinia.</title>
        <authorList>
            <person name="Zhong Y."/>
            <person name="Chen Y."/>
            <person name="Zheng D."/>
            <person name="Pang J."/>
            <person name="Liu Y."/>
            <person name="Luo S."/>
            <person name="Meng S."/>
            <person name="Qian L."/>
            <person name="Wei D."/>
            <person name="Dai S."/>
            <person name="Zhou R."/>
        </authorList>
    </citation>
    <scope>NUCLEOTIDE SEQUENCE [LARGE SCALE GENOMIC DNA]</scope>
    <source>
        <strain evidence="1">BV-YZ2020</strain>
    </source>
</reference>
<proteinExistence type="predicted"/>